<accession>A0ABT1H868</accession>
<sequence>MTRIDVATQLACSAEQAWGLLTDPDLKTIWSAAPFHVEDVGEDDRCDRAGALREVEISVPLRTRVHEVVTVADEPHRLDYMVYKGAPLLRDHHGRIDIETTPAGCAVRWTVDVSFTTKLGMIATPSLRREMEKSLAGLSEQSKLMPPPAVVTTRRPHPARPRRTPASVLRPEVDRQLGHQRLIADEFARTGDPKYWLARSHVLANEEALALVDARVIENPDWLLHVMSTLHRRYVSNLHAYRTGGPISPTWRSAWARCEETSPRRAFGGVLAGIRAGSRAHLAEDTPAALAEVWGVNYRDTRHYKEFRADYIRLSSLHGTCADRLLAELPADLVPRPLRLSRLLSPELRDMVVRRVYYDIEVDRMRAFDRGYDIARRTF</sequence>
<dbReference type="SUPFAM" id="SSF55961">
    <property type="entry name" value="Bet v1-like"/>
    <property type="match status" value="1"/>
</dbReference>
<evidence type="ECO:0000313" key="2">
    <source>
        <dbReference type="EMBL" id="MCP2174458.1"/>
    </source>
</evidence>
<name>A0ABT1H868_9NOCA</name>
<evidence type="ECO:0000313" key="3">
    <source>
        <dbReference type="Proteomes" id="UP001206895"/>
    </source>
</evidence>
<dbReference type="InterPro" id="IPR019587">
    <property type="entry name" value="Polyketide_cyclase/dehydratase"/>
</dbReference>
<proteinExistence type="predicted"/>
<dbReference type="InterPro" id="IPR046037">
    <property type="entry name" value="DUF5995"/>
</dbReference>
<evidence type="ECO:0000256" key="1">
    <source>
        <dbReference type="SAM" id="MobiDB-lite"/>
    </source>
</evidence>
<protein>
    <submittedName>
        <fullName evidence="2">Polyketide cyclase / dehydrase and lipid transport</fullName>
    </submittedName>
</protein>
<dbReference type="Pfam" id="PF19458">
    <property type="entry name" value="DUF5995"/>
    <property type="match status" value="1"/>
</dbReference>
<feature type="region of interest" description="Disordered" evidence="1">
    <location>
        <begin position="141"/>
        <end position="165"/>
    </location>
</feature>
<dbReference type="RefSeq" id="WP_253659520.1">
    <property type="nucleotide sequence ID" value="NZ_BAAAJQ010000001.1"/>
</dbReference>
<gene>
    <name evidence="2" type="ORF">LX13_000265</name>
</gene>
<dbReference type="Gene3D" id="3.30.530.20">
    <property type="match status" value="1"/>
</dbReference>
<feature type="compositionally biased region" description="Basic residues" evidence="1">
    <location>
        <begin position="154"/>
        <end position="163"/>
    </location>
</feature>
<dbReference type="Pfam" id="PF10604">
    <property type="entry name" value="Polyketide_cyc2"/>
    <property type="match status" value="1"/>
</dbReference>
<dbReference type="EMBL" id="JAMTCJ010000001">
    <property type="protein sequence ID" value="MCP2174458.1"/>
    <property type="molecule type" value="Genomic_DNA"/>
</dbReference>
<dbReference type="Proteomes" id="UP001206895">
    <property type="component" value="Unassembled WGS sequence"/>
</dbReference>
<dbReference type="InterPro" id="IPR023393">
    <property type="entry name" value="START-like_dom_sf"/>
</dbReference>
<keyword evidence="3" id="KW-1185">Reference proteome</keyword>
<comment type="caution">
    <text evidence="2">The sequence shown here is derived from an EMBL/GenBank/DDBJ whole genome shotgun (WGS) entry which is preliminary data.</text>
</comment>
<reference evidence="2 3" key="1">
    <citation type="submission" date="2022-06" db="EMBL/GenBank/DDBJ databases">
        <title>Genomic Encyclopedia of Archaeal and Bacterial Type Strains, Phase II (KMG-II): from individual species to whole genera.</title>
        <authorList>
            <person name="Goeker M."/>
        </authorList>
    </citation>
    <scope>NUCLEOTIDE SEQUENCE [LARGE SCALE GENOMIC DNA]</scope>
    <source>
        <strain evidence="2 3">DSM 44693</strain>
    </source>
</reference>
<organism evidence="2 3">
    <name type="scientific">Williamsia maris</name>
    <dbReference type="NCBI Taxonomy" id="72806"/>
    <lineage>
        <taxon>Bacteria</taxon>
        <taxon>Bacillati</taxon>
        <taxon>Actinomycetota</taxon>
        <taxon>Actinomycetes</taxon>
        <taxon>Mycobacteriales</taxon>
        <taxon>Nocardiaceae</taxon>
        <taxon>Williamsia</taxon>
    </lineage>
</organism>